<name>A0A494TG62_SPHPE</name>
<keyword evidence="1" id="KW-0732">Signal</keyword>
<evidence type="ECO:0000259" key="2">
    <source>
        <dbReference type="Pfam" id="PF07589"/>
    </source>
</evidence>
<evidence type="ECO:0000313" key="3">
    <source>
        <dbReference type="EMBL" id="AYJ86404.1"/>
    </source>
</evidence>
<protein>
    <submittedName>
        <fullName evidence="3">PEP-CTERM sorting domain-containing protein</fullName>
    </submittedName>
</protein>
<feature type="signal peptide" evidence="1">
    <location>
        <begin position="1"/>
        <end position="23"/>
    </location>
</feature>
<gene>
    <name evidence="3" type="ORF">D3Y57_11050</name>
</gene>
<dbReference type="NCBIfam" id="NF035944">
    <property type="entry name" value="PEPxxWA-CTERM"/>
    <property type="match status" value="1"/>
</dbReference>
<dbReference type="InterPro" id="IPR013424">
    <property type="entry name" value="Ice-binding_C"/>
</dbReference>
<feature type="domain" description="Ice-binding protein C-terminal" evidence="2">
    <location>
        <begin position="177"/>
        <end position="201"/>
    </location>
</feature>
<dbReference type="Pfam" id="PF07589">
    <property type="entry name" value="PEP-CTERM"/>
    <property type="match status" value="1"/>
</dbReference>
<sequence length="211" mass="22074">MKTSSKFACAAILTLAWSMPAYATDFTGNYSTTVNSSGSGLLINTQRLAPDLQFTLNNVGQTVSSDLFKIYTNETDVGADDLVGQAIQVGFTFTSPAFGGVLDGTTVGERSFFGLFQNGVVHWNNGGNAVFDFGNGGQLQVHLNDTSFNFGLGGLGEGIGGSGTVKANFTLNAISSAAPEPATWAFMIFGFGAAGYSLRRRRVSYGQAQAA</sequence>
<proteinExistence type="predicted"/>
<dbReference type="NCBIfam" id="TIGR02595">
    <property type="entry name" value="PEP_CTERM"/>
    <property type="match status" value="1"/>
</dbReference>
<dbReference type="Proteomes" id="UP000276254">
    <property type="component" value="Chromosome"/>
</dbReference>
<dbReference type="AlphaFoldDB" id="A0A494TG62"/>
<accession>A0A494TG62</accession>
<feature type="chain" id="PRO_5019743618" evidence="1">
    <location>
        <begin position="24"/>
        <end position="211"/>
    </location>
</feature>
<organism evidence="3 4">
    <name type="scientific">Sphingomonas paeninsulae</name>
    <dbReference type="NCBI Taxonomy" id="2319844"/>
    <lineage>
        <taxon>Bacteria</taxon>
        <taxon>Pseudomonadati</taxon>
        <taxon>Pseudomonadota</taxon>
        <taxon>Alphaproteobacteria</taxon>
        <taxon>Sphingomonadales</taxon>
        <taxon>Sphingomonadaceae</taxon>
        <taxon>Sphingomonas</taxon>
    </lineage>
</organism>
<keyword evidence="4" id="KW-1185">Reference proteome</keyword>
<evidence type="ECO:0000256" key="1">
    <source>
        <dbReference type="SAM" id="SignalP"/>
    </source>
</evidence>
<dbReference type="OrthoDB" id="9800417at2"/>
<dbReference type="KEGG" id="spha:D3Y57_11050"/>
<evidence type="ECO:0000313" key="4">
    <source>
        <dbReference type="Proteomes" id="UP000276254"/>
    </source>
</evidence>
<dbReference type="EMBL" id="CP032829">
    <property type="protein sequence ID" value="AYJ86404.1"/>
    <property type="molecule type" value="Genomic_DNA"/>
</dbReference>
<reference evidence="3 4" key="1">
    <citation type="submission" date="2018-09" db="EMBL/GenBank/DDBJ databases">
        <title>Sphingomonas peninsula sp. nov., isolated from fildes peninsula, Antarctic soil.</title>
        <authorList>
            <person name="Yingchao G."/>
        </authorList>
    </citation>
    <scope>NUCLEOTIDE SEQUENCE [LARGE SCALE GENOMIC DNA]</scope>
    <source>
        <strain evidence="3 4">YZ-8</strain>
    </source>
</reference>